<evidence type="ECO:0000313" key="1">
    <source>
        <dbReference type="EMBL" id="KAF5839048.1"/>
    </source>
</evidence>
<protein>
    <recommendedName>
        <fullName evidence="3">Encoded protein</fullName>
    </recommendedName>
</protein>
<dbReference type="EMBL" id="MU069557">
    <property type="protein sequence ID" value="KAF5839048.1"/>
    <property type="molecule type" value="Genomic_DNA"/>
</dbReference>
<keyword evidence="2" id="KW-1185">Reference proteome</keyword>
<gene>
    <name evidence="1" type="ORF">DUNSADRAFT_1745</name>
</gene>
<evidence type="ECO:0008006" key="3">
    <source>
        <dbReference type="Google" id="ProtNLM"/>
    </source>
</evidence>
<sequence>MLLVQEEIRVGQIHAVAAFLQPFGPDPPGGSYAAAQRMPHPVFSLTNREFLTCVGGNKVGPAPLCGTFSAALLQTFLSVACAGPIGPDPPGGSCAAAQTMPLPVFSLANREFLTCAGGNKVGPEPHSAAPFLQPSPKLSLSVACAGGNPVGPDPPGGSYSAAQRMPRPICLHLRLMHIPVPVGWRCS</sequence>
<dbReference type="Proteomes" id="UP000815325">
    <property type="component" value="Unassembled WGS sequence"/>
</dbReference>
<name>A0ABQ7GWQ9_DUNSA</name>
<accession>A0ABQ7GWQ9</accession>
<organism evidence="1 2">
    <name type="scientific">Dunaliella salina</name>
    <name type="common">Green alga</name>
    <name type="synonym">Protococcus salinus</name>
    <dbReference type="NCBI Taxonomy" id="3046"/>
    <lineage>
        <taxon>Eukaryota</taxon>
        <taxon>Viridiplantae</taxon>
        <taxon>Chlorophyta</taxon>
        <taxon>core chlorophytes</taxon>
        <taxon>Chlorophyceae</taxon>
        <taxon>CS clade</taxon>
        <taxon>Chlamydomonadales</taxon>
        <taxon>Dunaliellaceae</taxon>
        <taxon>Dunaliella</taxon>
    </lineage>
</organism>
<reference evidence="1" key="1">
    <citation type="submission" date="2017-08" db="EMBL/GenBank/DDBJ databases">
        <authorList>
            <person name="Polle J.E."/>
            <person name="Barry K."/>
            <person name="Cushman J."/>
            <person name="Schmutz J."/>
            <person name="Tran D."/>
            <person name="Hathwaick L.T."/>
            <person name="Yim W.C."/>
            <person name="Jenkins J."/>
            <person name="Mckie-Krisberg Z.M."/>
            <person name="Prochnik S."/>
            <person name="Lindquist E."/>
            <person name="Dockter R.B."/>
            <person name="Adam C."/>
            <person name="Molina H."/>
            <person name="Bunkerborg J."/>
            <person name="Jin E."/>
            <person name="Buchheim M."/>
            <person name="Magnuson J."/>
        </authorList>
    </citation>
    <scope>NUCLEOTIDE SEQUENCE</scope>
    <source>
        <strain evidence="1">CCAP 19/18</strain>
    </source>
</reference>
<comment type="caution">
    <text evidence="1">The sequence shown here is derived from an EMBL/GenBank/DDBJ whole genome shotgun (WGS) entry which is preliminary data.</text>
</comment>
<proteinExistence type="predicted"/>
<evidence type="ECO:0000313" key="2">
    <source>
        <dbReference type="Proteomes" id="UP000815325"/>
    </source>
</evidence>